<protein>
    <recommendedName>
        <fullName evidence="4">Secreted protein</fullName>
    </recommendedName>
</protein>
<keyword evidence="3" id="KW-1185">Reference proteome</keyword>
<name>A0AAD6ZNR6_9AGAR</name>
<evidence type="ECO:0000313" key="3">
    <source>
        <dbReference type="Proteomes" id="UP001218218"/>
    </source>
</evidence>
<evidence type="ECO:0000256" key="1">
    <source>
        <dbReference type="SAM" id="SignalP"/>
    </source>
</evidence>
<evidence type="ECO:0000313" key="2">
    <source>
        <dbReference type="EMBL" id="KAJ7330848.1"/>
    </source>
</evidence>
<dbReference type="Proteomes" id="UP001218218">
    <property type="component" value="Unassembled WGS sequence"/>
</dbReference>
<feature type="signal peptide" evidence="1">
    <location>
        <begin position="1"/>
        <end position="26"/>
    </location>
</feature>
<comment type="caution">
    <text evidence="2">The sequence shown here is derived from an EMBL/GenBank/DDBJ whole genome shotgun (WGS) entry which is preliminary data.</text>
</comment>
<proteinExistence type="predicted"/>
<accession>A0AAD6ZNR6</accession>
<evidence type="ECO:0008006" key="4">
    <source>
        <dbReference type="Google" id="ProtNLM"/>
    </source>
</evidence>
<keyword evidence="1" id="KW-0732">Signal</keyword>
<reference evidence="2" key="1">
    <citation type="submission" date="2023-03" db="EMBL/GenBank/DDBJ databases">
        <title>Massive genome expansion in bonnet fungi (Mycena s.s.) driven by repeated elements and novel gene families across ecological guilds.</title>
        <authorList>
            <consortium name="Lawrence Berkeley National Laboratory"/>
            <person name="Harder C.B."/>
            <person name="Miyauchi S."/>
            <person name="Viragh M."/>
            <person name="Kuo A."/>
            <person name="Thoen E."/>
            <person name="Andreopoulos B."/>
            <person name="Lu D."/>
            <person name="Skrede I."/>
            <person name="Drula E."/>
            <person name="Henrissat B."/>
            <person name="Morin E."/>
            <person name="Kohler A."/>
            <person name="Barry K."/>
            <person name="LaButti K."/>
            <person name="Morin E."/>
            <person name="Salamov A."/>
            <person name="Lipzen A."/>
            <person name="Mereny Z."/>
            <person name="Hegedus B."/>
            <person name="Baldrian P."/>
            <person name="Stursova M."/>
            <person name="Weitz H."/>
            <person name="Taylor A."/>
            <person name="Grigoriev I.V."/>
            <person name="Nagy L.G."/>
            <person name="Martin F."/>
            <person name="Kauserud H."/>
        </authorList>
    </citation>
    <scope>NUCLEOTIDE SEQUENCE</scope>
    <source>
        <strain evidence="2">CBHHK002</strain>
    </source>
</reference>
<sequence length="154" mass="16330">MGCRHPYLSLVPLLAPLLLRLRVSEFELAPRNTPADLPRWTASPTHLGLTHTLPRDPTAALAALSALTLTHLAVGLVVDLGDAAIPVHTYSLCPRASASRLPHPHDLVDAGIRAHALIRLQLQDRADPRPPAAHTGQDVGRVVTPSAGCVCRGG</sequence>
<dbReference type="EMBL" id="JARIHO010000036">
    <property type="protein sequence ID" value="KAJ7330848.1"/>
    <property type="molecule type" value="Genomic_DNA"/>
</dbReference>
<organism evidence="2 3">
    <name type="scientific">Mycena albidolilacea</name>
    <dbReference type="NCBI Taxonomy" id="1033008"/>
    <lineage>
        <taxon>Eukaryota</taxon>
        <taxon>Fungi</taxon>
        <taxon>Dikarya</taxon>
        <taxon>Basidiomycota</taxon>
        <taxon>Agaricomycotina</taxon>
        <taxon>Agaricomycetes</taxon>
        <taxon>Agaricomycetidae</taxon>
        <taxon>Agaricales</taxon>
        <taxon>Marasmiineae</taxon>
        <taxon>Mycenaceae</taxon>
        <taxon>Mycena</taxon>
    </lineage>
</organism>
<gene>
    <name evidence="2" type="ORF">DFH08DRAFT_814942</name>
</gene>
<dbReference type="AlphaFoldDB" id="A0AAD6ZNR6"/>
<feature type="chain" id="PRO_5042138738" description="Secreted protein" evidence="1">
    <location>
        <begin position="27"/>
        <end position="154"/>
    </location>
</feature>